<dbReference type="InterPro" id="IPR025688">
    <property type="entry name" value="PGDYG_prot"/>
</dbReference>
<accession>A0AAD2EL02</accession>
<proteinExistence type="predicted"/>
<evidence type="ECO:0000313" key="4">
    <source>
        <dbReference type="Proteomes" id="UP001190452"/>
    </source>
</evidence>
<dbReference type="EMBL" id="CAUDKV010000014">
    <property type="protein sequence ID" value="CAJ0882003.1"/>
    <property type="molecule type" value="Genomic_DNA"/>
</dbReference>
<dbReference type="Proteomes" id="UP001190002">
    <property type="component" value="Unassembled WGS sequence"/>
</dbReference>
<reference evidence="1 4" key="1">
    <citation type="submission" date="2023-07" db="EMBL/GenBank/DDBJ databases">
        <authorList>
            <person name="Peeters C."/>
        </authorList>
    </citation>
    <scope>NUCLEOTIDE SEQUENCE</scope>
    <source>
        <strain evidence="2 4">R-77569</strain>
        <strain evidence="1">R-77591</strain>
    </source>
</reference>
<dbReference type="RefSeq" id="WP_063394871.1">
    <property type="nucleotide sequence ID" value="NZ_CATVWW010000010.1"/>
</dbReference>
<dbReference type="Pfam" id="PF14083">
    <property type="entry name" value="PGDYG"/>
    <property type="match status" value="1"/>
</dbReference>
<evidence type="ECO:0000313" key="1">
    <source>
        <dbReference type="EMBL" id="CAJ0689696.1"/>
    </source>
</evidence>
<gene>
    <name evidence="2" type="ORF">R77569_03314</name>
    <name evidence="1" type="ORF">R77591_03459</name>
</gene>
<comment type="caution">
    <text evidence="1">The sequence shown here is derived from an EMBL/GenBank/DDBJ whole genome shotgun (WGS) entry which is preliminary data.</text>
</comment>
<dbReference type="AlphaFoldDB" id="A0AAD2EL02"/>
<keyword evidence="4" id="KW-1185">Reference proteome</keyword>
<evidence type="ECO:0000313" key="3">
    <source>
        <dbReference type="Proteomes" id="UP001190002"/>
    </source>
</evidence>
<dbReference type="Proteomes" id="UP001190452">
    <property type="component" value="Unassembled WGS sequence"/>
</dbReference>
<evidence type="ECO:0008006" key="5">
    <source>
        <dbReference type="Google" id="ProtNLM"/>
    </source>
</evidence>
<name>A0AAD2EL02_9RALS</name>
<sequence length="143" mass="15617">MPTLQHVDLRTDPAARAFIKDETVHVDFATEPGELMSLEGPNRYAAGDALITGSTGDRWVVSRERFDAKYVCTDAGAVHGQPGAYRNRPSVVLAKQMHAPFSMARSEAGDVLHGQAGDWILQYAPGDYGVVQAQRFAKVYRPA</sequence>
<protein>
    <recommendedName>
        <fullName evidence="5">PGDYG protein</fullName>
    </recommendedName>
</protein>
<dbReference type="EMBL" id="CATVXE010000015">
    <property type="protein sequence ID" value="CAJ0689696.1"/>
    <property type="molecule type" value="Genomic_DNA"/>
</dbReference>
<organism evidence="1 3">
    <name type="scientific">Ralstonia mannitolilytica</name>
    <dbReference type="NCBI Taxonomy" id="105219"/>
    <lineage>
        <taxon>Bacteria</taxon>
        <taxon>Pseudomonadati</taxon>
        <taxon>Pseudomonadota</taxon>
        <taxon>Betaproteobacteria</taxon>
        <taxon>Burkholderiales</taxon>
        <taxon>Burkholderiaceae</taxon>
        <taxon>Ralstonia</taxon>
    </lineage>
</organism>
<evidence type="ECO:0000313" key="2">
    <source>
        <dbReference type="EMBL" id="CAJ0882003.1"/>
    </source>
</evidence>